<dbReference type="PROSITE" id="PS51257">
    <property type="entry name" value="PROKAR_LIPOPROTEIN"/>
    <property type="match status" value="1"/>
</dbReference>
<dbReference type="RefSeq" id="WP_273630709.1">
    <property type="nucleotide sequence ID" value="NZ_CP117167.1"/>
</dbReference>
<dbReference type="SUPFAM" id="SSF49265">
    <property type="entry name" value="Fibronectin type III"/>
    <property type="match status" value="1"/>
</dbReference>
<evidence type="ECO:0008006" key="4">
    <source>
        <dbReference type="Google" id="ProtNLM"/>
    </source>
</evidence>
<organism evidence="2 3">
    <name type="scientific">Mucilaginibacter jinjuensis</name>
    <dbReference type="NCBI Taxonomy" id="1176721"/>
    <lineage>
        <taxon>Bacteria</taxon>
        <taxon>Pseudomonadati</taxon>
        <taxon>Bacteroidota</taxon>
        <taxon>Sphingobacteriia</taxon>
        <taxon>Sphingobacteriales</taxon>
        <taxon>Sphingobacteriaceae</taxon>
        <taxon>Mucilaginibacter</taxon>
    </lineage>
</organism>
<evidence type="ECO:0000313" key="2">
    <source>
        <dbReference type="EMBL" id="WCT12446.1"/>
    </source>
</evidence>
<proteinExistence type="predicted"/>
<dbReference type="EMBL" id="CP117167">
    <property type="protein sequence ID" value="WCT12446.1"/>
    <property type="molecule type" value="Genomic_DNA"/>
</dbReference>
<name>A0ABY7T7W3_9SPHI</name>
<dbReference type="Gene3D" id="2.60.40.10">
    <property type="entry name" value="Immunoglobulins"/>
    <property type="match status" value="2"/>
</dbReference>
<keyword evidence="1" id="KW-0732">Signal</keyword>
<feature type="chain" id="PRO_5047509622" description="Fibronectin type-III domain-containing protein" evidence="1">
    <location>
        <begin position="19"/>
        <end position="232"/>
    </location>
</feature>
<dbReference type="InterPro" id="IPR013783">
    <property type="entry name" value="Ig-like_fold"/>
</dbReference>
<evidence type="ECO:0000256" key="1">
    <source>
        <dbReference type="SAM" id="SignalP"/>
    </source>
</evidence>
<sequence>MRKILAFIFLITVLYSCGGGGSSDTKETPAPAPEKATLVAPAQNELCTQGTVISPTQSTVTLKWNAALNAESYDVNIKDLDAGTTTTQTTTTTQVDVNLKRNTAYSWAVTSKSTKNSTTAQSDFWKFYNSGPAATNYAPFPADLTAPSTGQKVTAVNGKVTLSWNGSDVDNDIAGYNLYWGTSANVTLLKSGITASPYSADVVSGSTYYWKIITIDSKGNTSDSGLAQFSVN</sequence>
<dbReference type="InterPro" id="IPR036116">
    <property type="entry name" value="FN3_sf"/>
</dbReference>
<evidence type="ECO:0000313" key="3">
    <source>
        <dbReference type="Proteomes" id="UP001216139"/>
    </source>
</evidence>
<dbReference type="Proteomes" id="UP001216139">
    <property type="component" value="Chromosome"/>
</dbReference>
<protein>
    <recommendedName>
        <fullName evidence="4">Fibronectin type-III domain-containing protein</fullName>
    </recommendedName>
</protein>
<accession>A0ABY7T7W3</accession>
<gene>
    <name evidence="2" type="ORF">PQO05_00690</name>
</gene>
<keyword evidence="3" id="KW-1185">Reference proteome</keyword>
<feature type="signal peptide" evidence="1">
    <location>
        <begin position="1"/>
        <end position="18"/>
    </location>
</feature>
<reference evidence="2 3" key="1">
    <citation type="submission" date="2023-02" db="EMBL/GenBank/DDBJ databases">
        <title>Genome sequence of Mucilaginibacter jinjuensis strain KACC 16571.</title>
        <authorList>
            <person name="Kim S."/>
            <person name="Heo J."/>
            <person name="Kwon S.-W."/>
        </authorList>
    </citation>
    <scope>NUCLEOTIDE SEQUENCE [LARGE SCALE GENOMIC DNA]</scope>
    <source>
        <strain evidence="2 3">KACC 16571</strain>
    </source>
</reference>